<keyword evidence="1" id="KW-0812">Transmembrane</keyword>
<proteinExistence type="predicted"/>
<reference evidence="2 3" key="1">
    <citation type="submission" date="2019-03" db="EMBL/GenBank/DDBJ databases">
        <title>Genomic Encyclopedia of Type Strains, Phase IV (KMG-IV): sequencing the most valuable type-strain genomes for metagenomic binning, comparative biology and taxonomic classification.</title>
        <authorList>
            <person name="Goeker M."/>
        </authorList>
    </citation>
    <scope>NUCLEOTIDE SEQUENCE [LARGE SCALE GENOMIC DNA]</scope>
    <source>
        <strain evidence="2 3">DSM 12121</strain>
    </source>
</reference>
<organism evidence="2 3">
    <name type="scientific">Azoarcus indigens</name>
    <dbReference type="NCBI Taxonomy" id="29545"/>
    <lineage>
        <taxon>Bacteria</taxon>
        <taxon>Pseudomonadati</taxon>
        <taxon>Pseudomonadota</taxon>
        <taxon>Betaproteobacteria</taxon>
        <taxon>Rhodocyclales</taxon>
        <taxon>Zoogloeaceae</taxon>
        <taxon>Azoarcus</taxon>
    </lineage>
</organism>
<name>A0A4V3BLQ7_9RHOO</name>
<evidence type="ECO:0000313" key="2">
    <source>
        <dbReference type="EMBL" id="TDN47712.1"/>
    </source>
</evidence>
<protein>
    <submittedName>
        <fullName evidence="2">Uncharacterized protein DUF3592</fullName>
    </submittedName>
</protein>
<dbReference type="Proteomes" id="UP000295129">
    <property type="component" value="Unassembled WGS sequence"/>
</dbReference>
<evidence type="ECO:0000256" key="1">
    <source>
        <dbReference type="SAM" id="Phobius"/>
    </source>
</evidence>
<dbReference type="RefSeq" id="WP_162851778.1">
    <property type="nucleotide sequence ID" value="NZ_SNVV01000018.1"/>
</dbReference>
<evidence type="ECO:0000313" key="3">
    <source>
        <dbReference type="Proteomes" id="UP000295129"/>
    </source>
</evidence>
<dbReference type="AlphaFoldDB" id="A0A4V3BLQ7"/>
<sequence>MPRMRGASRSLLLLGSLFLAAGLLAAAGAWVKYWRDNAIAGQGASATGQIVRKTFLAAADGDSDYQLEYWFVAPSGQRVEAVRSIGERLWKALPEEGPVEVLYAPADPLQNFPRGAGLTSAGLPLFLSALGALFMLLGGALLMVYFRPPGVIGLPPARRE</sequence>
<keyword evidence="3" id="KW-1185">Reference proteome</keyword>
<accession>A0A4V3BLQ7</accession>
<dbReference type="EMBL" id="SNVV01000018">
    <property type="protein sequence ID" value="TDN47712.1"/>
    <property type="molecule type" value="Genomic_DNA"/>
</dbReference>
<gene>
    <name evidence="2" type="ORF">C7389_11821</name>
</gene>
<keyword evidence="1" id="KW-0472">Membrane</keyword>
<keyword evidence="1" id="KW-1133">Transmembrane helix</keyword>
<comment type="caution">
    <text evidence="2">The sequence shown here is derived from an EMBL/GenBank/DDBJ whole genome shotgun (WGS) entry which is preliminary data.</text>
</comment>
<feature type="transmembrane region" description="Helical" evidence="1">
    <location>
        <begin position="125"/>
        <end position="146"/>
    </location>
</feature>